<dbReference type="SUPFAM" id="SSF55031">
    <property type="entry name" value="Bacterial exopeptidase dimerisation domain"/>
    <property type="match status" value="1"/>
</dbReference>
<evidence type="ECO:0000256" key="2">
    <source>
        <dbReference type="ARBA" id="ARBA00006247"/>
    </source>
</evidence>
<dbReference type="STRING" id="263852.SAMN02745116_02160"/>
<organism evidence="9 10">
    <name type="scientific">Pilibacter termitis</name>
    <dbReference type="NCBI Taxonomy" id="263852"/>
    <lineage>
        <taxon>Bacteria</taxon>
        <taxon>Bacillati</taxon>
        <taxon>Bacillota</taxon>
        <taxon>Bacilli</taxon>
        <taxon>Lactobacillales</taxon>
        <taxon>Enterococcaceae</taxon>
        <taxon>Pilibacter</taxon>
    </lineage>
</organism>
<name>A0A1T4QDW9_9ENTE</name>
<evidence type="ECO:0000256" key="5">
    <source>
        <dbReference type="ARBA" id="ARBA00022801"/>
    </source>
</evidence>
<dbReference type="GO" id="GO:0016805">
    <property type="term" value="F:dipeptidase activity"/>
    <property type="evidence" value="ECO:0007669"/>
    <property type="project" value="UniProtKB-KW"/>
</dbReference>
<dbReference type="Proteomes" id="UP000190328">
    <property type="component" value="Unassembled WGS sequence"/>
</dbReference>
<keyword evidence="6" id="KW-0862">Zinc</keyword>
<dbReference type="EMBL" id="FUXI01000029">
    <property type="protein sequence ID" value="SKA02003.1"/>
    <property type="molecule type" value="Genomic_DNA"/>
</dbReference>
<dbReference type="InterPro" id="IPR036264">
    <property type="entry name" value="Bact_exopeptidase_dim_dom"/>
</dbReference>
<reference evidence="9 10" key="1">
    <citation type="submission" date="2017-02" db="EMBL/GenBank/DDBJ databases">
        <authorList>
            <person name="Peterson S.W."/>
        </authorList>
    </citation>
    <scope>NUCLEOTIDE SEQUENCE [LARGE SCALE GENOMIC DNA]</scope>
    <source>
        <strain evidence="9 10">ATCC BAA-1030</strain>
    </source>
</reference>
<keyword evidence="5" id="KW-0378">Hydrolase</keyword>
<dbReference type="RefSeq" id="WP_078808074.1">
    <property type="nucleotide sequence ID" value="NZ_FUXI01000029.1"/>
</dbReference>
<accession>A0A1T4QDW9</accession>
<evidence type="ECO:0000256" key="7">
    <source>
        <dbReference type="ARBA" id="ARBA00022997"/>
    </source>
</evidence>
<comment type="cofactor">
    <cofactor evidence="1">
        <name>Zn(2+)</name>
        <dbReference type="ChEBI" id="CHEBI:29105"/>
    </cofactor>
</comment>
<dbReference type="InterPro" id="IPR050072">
    <property type="entry name" value="Peptidase_M20A"/>
</dbReference>
<keyword evidence="7" id="KW-0224">Dipeptidase</keyword>
<dbReference type="OrthoDB" id="9761532at2"/>
<dbReference type="PANTHER" id="PTHR43808">
    <property type="entry name" value="ACETYLORNITHINE DEACETYLASE"/>
    <property type="match status" value="1"/>
</dbReference>
<dbReference type="Gene3D" id="3.30.70.360">
    <property type="match status" value="2"/>
</dbReference>
<keyword evidence="4" id="KW-0479">Metal-binding</keyword>
<protein>
    <submittedName>
        <fullName evidence="9">Dipeptidase, putative</fullName>
    </submittedName>
</protein>
<sequence>MIESEVFLSGLDRLLKIPSVREVAEEDAPFGKQSRMALEEIVKIARELGFQARMVKNVAAVVEYGYGEEYFGIFGHLDVVPAGCGWSVPPYQLNDCGEKFIARGVLDNKGPIFTCLYALWRLKEEGFTPVIPIRIVFGSSEETGSEDMSIYLENEPPALFGFTPDGKFPAIYGERGLVNFSIRTTLDRAALKNLSEISGDQSRAFVPDHLSVSYNQKEITALGKKAPSNAPELGENAITLLAKKLLEEKLPEKLREYFTWLVETMHEKHFGEGLGLDFSDEESGKTIITPVNFQKYENALEIELAVRYPVTVSEEELTHALEKHLPSETQVEVVRRIPGVVKDKNQWWIQELSKIYEDFTGLSGKPTTTTGATYARSVPNIIAFGPSFPGQKGIAHNADEYMLKEDFEKLYEIYKESIKVLSSHQF</sequence>
<dbReference type="AlphaFoldDB" id="A0A1T4QDW9"/>
<evidence type="ECO:0000256" key="3">
    <source>
        <dbReference type="ARBA" id="ARBA00022670"/>
    </source>
</evidence>
<evidence type="ECO:0000256" key="4">
    <source>
        <dbReference type="ARBA" id="ARBA00022723"/>
    </source>
</evidence>
<dbReference type="GO" id="GO:0008777">
    <property type="term" value="F:acetylornithine deacetylase activity"/>
    <property type="evidence" value="ECO:0007669"/>
    <property type="project" value="TreeGrafter"/>
</dbReference>
<dbReference type="PANTHER" id="PTHR43808:SF31">
    <property type="entry name" value="N-ACETYL-L-CITRULLINE DEACETYLASE"/>
    <property type="match status" value="1"/>
</dbReference>
<evidence type="ECO:0000256" key="6">
    <source>
        <dbReference type="ARBA" id="ARBA00022833"/>
    </source>
</evidence>
<keyword evidence="3" id="KW-0645">Protease</keyword>
<evidence type="ECO:0000256" key="8">
    <source>
        <dbReference type="ARBA" id="ARBA00023049"/>
    </source>
</evidence>
<dbReference type="InterPro" id="IPR010964">
    <property type="entry name" value="M20A_pepV-rel"/>
</dbReference>
<dbReference type="InterPro" id="IPR002933">
    <property type="entry name" value="Peptidase_M20"/>
</dbReference>
<gene>
    <name evidence="9" type="ORF">SAMN02745116_02160</name>
</gene>
<evidence type="ECO:0000256" key="1">
    <source>
        <dbReference type="ARBA" id="ARBA00001947"/>
    </source>
</evidence>
<dbReference type="SUPFAM" id="SSF53187">
    <property type="entry name" value="Zn-dependent exopeptidases"/>
    <property type="match status" value="1"/>
</dbReference>
<comment type="similarity">
    <text evidence="2">Belongs to the peptidase M20A family.</text>
</comment>
<keyword evidence="10" id="KW-1185">Reference proteome</keyword>
<evidence type="ECO:0000313" key="10">
    <source>
        <dbReference type="Proteomes" id="UP000190328"/>
    </source>
</evidence>
<dbReference type="GO" id="GO:0008237">
    <property type="term" value="F:metallopeptidase activity"/>
    <property type="evidence" value="ECO:0007669"/>
    <property type="project" value="UniProtKB-KW"/>
</dbReference>
<dbReference type="GO" id="GO:0006526">
    <property type="term" value="P:L-arginine biosynthetic process"/>
    <property type="evidence" value="ECO:0007669"/>
    <property type="project" value="TreeGrafter"/>
</dbReference>
<proteinExistence type="inferred from homology"/>
<keyword evidence="8" id="KW-0482">Metalloprotease</keyword>
<dbReference type="NCBIfam" id="TIGR01887">
    <property type="entry name" value="dipeptidaselike"/>
    <property type="match status" value="1"/>
</dbReference>
<dbReference type="GO" id="GO:0008270">
    <property type="term" value="F:zinc ion binding"/>
    <property type="evidence" value="ECO:0007669"/>
    <property type="project" value="InterPro"/>
</dbReference>
<dbReference type="Pfam" id="PF01546">
    <property type="entry name" value="Peptidase_M20"/>
    <property type="match status" value="1"/>
</dbReference>
<dbReference type="GO" id="GO:0006508">
    <property type="term" value="P:proteolysis"/>
    <property type="evidence" value="ECO:0007669"/>
    <property type="project" value="UniProtKB-KW"/>
</dbReference>
<dbReference type="Gene3D" id="3.40.630.10">
    <property type="entry name" value="Zn peptidases"/>
    <property type="match status" value="2"/>
</dbReference>
<evidence type="ECO:0000313" key="9">
    <source>
        <dbReference type="EMBL" id="SKA02003.1"/>
    </source>
</evidence>